<dbReference type="InterPro" id="IPR038247">
    <property type="entry name" value="Jag_N_dom_sf"/>
</dbReference>
<protein>
    <recommendedName>
        <fullName evidence="1">RNA-binding protein KhpB N-terminal domain-containing protein</fullName>
    </recommendedName>
</protein>
<dbReference type="GO" id="GO:0003723">
    <property type="term" value="F:RNA binding"/>
    <property type="evidence" value="ECO:0007669"/>
    <property type="project" value="InterPro"/>
</dbReference>
<dbReference type="EMBL" id="BARV01026606">
    <property type="protein sequence ID" value="GAI42845.1"/>
    <property type="molecule type" value="Genomic_DNA"/>
</dbReference>
<comment type="caution">
    <text evidence="2">The sequence shown here is derived from an EMBL/GenBank/DDBJ whole genome shotgun (WGS) entry which is preliminary data.</text>
</comment>
<feature type="domain" description="RNA-binding protein KhpB N-terminal" evidence="1">
    <location>
        <begin position="5"/>
        <end position="56"/>
    </location>
</feature>
<gene>
    <name evidence="2" type="ORF">S06H3_42961</name>
</gene>
<dbReference type="AlphaFoldDB" id="X1PUQ6"/>
<dbReference type="Pfam" id="PF14804">
    <property type="entry name" value="Jag_N"/>
    <property type="match status" value="1"/>
</dbReference>
<accession>X1PUQ6</accession>
<dbReference type="PANTHER" id="PTHR35800">
    <property type="entry name" value="PROTEIN JAG"/>
    <property type="match status" value="1"/>
</dbReference>
<sequence>MKEVEISAKTVEEAIQLALEELGASRDEVEVDVLSEGKRGILGVGAEEATVRVRLLEAAPSEAGAEPAEESKVISSTQGILETMLSKMGLSASVIHQAEAVIQEGERTPAPIIFDIEGDELG</sequence>
<dbReference type="Gene3D" id="3.30.30.80">
    <property type="entry name" value="probable RNA-binding protein from clostridium symbiosum atcc 14940"/>
    <property type="match status" value="1"/>
</dbReference>
<dbReference type="InterPro" id="IPR039247">
    <property type="entry name" value="KhpB"/>
</dbReference>
<dbReference type="SMART" id="SM01245">
    <property type="entry name" value="Jag_N"/>
    <property type="match status" value="1"/>
</dbReference>
<evidence type="ECO:0000259" key="1">
    <source>
        <dbReference type="SMART" id="SM01245"/>
    </source>
</evidence>
<dbReference type="PANTHER" id="PTHR35800:SF1">
    <property type="entry name" value="RNA-BINDING PROTEIN KHPB"/>
    <property type="match status" value="1"/>
</dbReference>
<proteinExistence type="predicted"/>
<name>X1PUQ6_9ZZZZ</name>
<reference evidence="2" key="1">
    <citation type="journal article" date="2014" name="Front. Microbiol.">
        <title>High frequency of phylogenetically diverse reductive dehalogenase-homologous genes in deep subseafloor sedimentary metagenomes.</title>
        <authorList>
            <person name="Kawai M."/>
            <person name="Futagami T."/>
            <person name="Toyoda A."/>
            <person name="Takaki Y."/>
            <person name="Nishi S."/>
            <person name="Hori S."/>
            <person name="Arai W."/>
            <person name="Tsubouchi T."/>
            <person name="Morono Y."/>
            <person name="Uchiyama I."/>
            <person name="Ito T."/>
            <person name="Fujiyama A."/>
            <person name="Inagaki F."/>
            <person name="Takami H."/>
        </authorList>
    </citation>
    <scope>NUCLEOTIDE SEQUENCE</scope>
    <source>
        <strain evidence="2">Expedition CK06-06</strain>
    </source>
</reference>
<evidence type="ECO:0000313" key="2">
    <source>
        <dbReference type="EMBL" id="GAI42845.1"/>
    </source>
</evidence>
<organism evidence="2">
    <name type="scientific">marine sediment metagenome</name>
    <dbReference type="NCBI Taxonomy" id="412755"/>
    <lineage>
        <taxon>unclassified sequences</taxon>
        <taxon>metagenomes</taxon>
        <taxon>ecological metagenomes</taxon>
    </lineage>
</organism>
<dbReference type="InterPro" id="IPR032782">
    <property type="entry name" value="KhpB_N"/>
</dbReference>
<feature type="non-terminal residue" evidence="2">
    <location>
        <position position="122"/>
    </location>
</feature>